<sequence length="45" mass="4968">DERLLYVIDSPSASGDRGLVRGEIYNQQGELVASAVQEGLMRMKD</sequence>
<protein>
    <submittedName>
        <fullName evidence="1">Acyl-CoA thioesterase II</fullName>
    </submittedName>
</protein>
<proteinExistence type="predicted"/>
<dbReference type="EMBL" id="PZOJ01000052">
    <property type="protein sequence ID" value="TMX76182.1"/>
    <property type="molecule type" value="Genomic_DNA"/>
</dbReference>
<name>A0ACD3SYC5_PHODM</name>
<evidence type="ECO:0000313" key="1">
    <source>
        <dbReference type="EMBL" id="TMX76182.1"/>
    </source>
</evidence>
<evidence type="ECO:0000313" key="2">
    <source>
        <dbReference type="Proteomes" id="UP000718715"/>
    </source>
</evidence>
<feature type="non-terminal residue" evidence="1">
    <location>
        <position position="1"/>
    </location>
</feature>
<gene>
    <name evidence="1" type="ORF">DA092_07840</name>
</gene>
<organism evidence="1 2">
    <name type="scientific">Photobacterium damselae</name>
    <dbReference type="NCBI Taxonomy" id="38293"/>
    <lineage>
        <taxon>Bacteria</taxon>
        <taxon>Pseudomonadati</taxon>
        <taxon>Pseudomonadota</taxon>
        <taxon>Gammaproteobacteria</taxon>
        <taxon>Vibrionales</taxon>
        <taxon>Vibrionaceae</taxon>
        <taxon>Photobacterium</taxon>
    </lineage>
</organism>
<comment type="caution">
    <text evidence="1">The sequence shown here is derived from an EMBL/GenBank/DDBJ whole genome shotgun (WGS) entry which is preliminary data.</text>
</comment>
<reference evidence="1" key="1">
    <citation type="submission" date="2018-03" db="EMBL/GenBank/DDBJ databases">
        <title>Genomic characterization of a polymicrobial infection associated with a disease outbreak in Pacific white shrimp (Litopenaeus vannamei).</title>
        <authorList>
            <person name="Turner J.W."/>
            <person name="Bachand P.T."/>
            <person name="Tallman J."/>
            <person name="Elledge N.C."/>
            <person name="Pinnell L.J."/>
            <person name="Laughlin R.C."/>
            <person name="Zimba P.V."/>
        </authorList>
    </citation>
    <scope>NUCLEOTIDE SEQUENCE</scope>
    <source>
        <strain evidence="1">Hep-2b-22</strain>
    </source>
</reference>
<keyword evidence="2" id="KW-1185">Reference proteome</keyword>
<accession>A0ACD3SYC5</accession>
<dbReference type="Proteomes" id="UP000718715">
    <property type="component" value="Unassembled WGS sequence"/>
</dbReference>